<dbReference type="Gene3D" id="2.60.40.10">
    <property type="entry name" value="Immunoglobulins"/>
    <property type="match status" value="1"/>
</dbReference>
<protein>
    <recommendedName>
        <fullName evidence="2">PKD domain-containing protein</fullName>
    </recommendedName>
</protein>
<name>X1F2H1_9ZZZZ</name>
<dbReference type="InterPro" id="IPR000601">
    <property type="entry name" value="PKD_dom"/>
</dbReference>
<proteinExistence type="predicted"/>
<feature type="domain" description="PKD" evidence="2">
    <location>
        <begin position="49"/>
        <end position="86"/>
    </location>
</feature>
<feature type="region of interest" description="Disordered" evidence="1">
    <location>
        <begin position="1"/>
        <end position="22"/>
    </location>
</feature>
<dbReference type="AlphaFoldDB" id="X1F2H1"/>
<dbReference type="CDD" id="cd00146">
    <property type="entry name" value="PKD"/>
    <property type="match status" value="1"/>
</dbReference>
<evidence type="ECO:0000259" key="2">
    <source>
        <dbReference type="PROSITE" id="PS50093"/>
    </source>
</evidence>
<dbReference type="PROSITE" id="PS50093">
    <property type="entry name" value="PKD"/>
    <property type="match status" value="1"/>
</dbReference>
<comment type="caution">
    <text evidence="3">The sequence shown here is derived from an EMBL/GenBank/DDBJ whole genome shotgun (WGS) entry which is preliminary data.</text>
</comment>
<dbReference type="EMBL" id="BART01032813">
    <property type="protein sequence ID" value="GAH14983.1"/>
    <property type="molecule type" value="Genomic_DNA"/>
</dbReference>
<dbReference type="Pfam" id="PF00801">
    <property type="entry name" value="PKD"/>
    <property type="match status" value="1"/>
</dbReference>
<dbReference type="InterPro" id="IPR013783">
    <property type="entry name" value="Ig-like_fold"/>
</dbReference>
<evidence type="ECO:0000313" key="3">
    <source>
        <dbReference type="EMBL" id="GAH14983.1"/>
    </source>
</evidence>
<dbReference type="SUPFAM" id="SSF49299">
    <property type="entry name" value="PKD domain"/>
    <property type="match status" value="1"/>
</dbReference>
<accession>X1F2H1</accession>
<dbReference type="InterPro" id="IPR035986">
    <property type="entry name" value="PKD_dom_sf"/>
</dbReference>
<feature type="non-terminal residue" evidence="3">
    <location>
        <position position="1"/>
    </location>
</feature>
<reference evidence="3" key="1">
    <citation type="journal article" date="2014" name="Front. Microbiol.">
        <title>High frequency of phylogenetically diverse reductive dehalogenase-homologous genes in deep subseafloor sedimentary metagenomes.</title>
        <authorList>
            <person name="Kawai M."/>
            <person name="Futagami T."/>
            <person name="Toyoda A."/>
            <person name="Takaki Y."/>
            <person name="Nishi S."/>
            <person name="Hori S."/>
            <person name="Arai W."/>
            <person name="Tsubouchi T."/>
            <person name="Morono Y."/>
            <person name="Uchiyama I."/>
            <person name="Ito T."/>
            <person name="Fujiyama A."/>
            <person name="Inagaki F."/>
            <person name="Takami H."/>
        </authorList>
    </citation>
    <scope>NUCLEOTIDE SEQUENCE</scope>
    <source>
        <strain evidence="3">Expedition CK06-06</strain>
    </source>
</reference>
<gene>
    <name evidence="3" type="ORF">S01H4_56597</name>
</gene>
<organism evidence="3">
    <name type="scientific">marine sediment metagenome</name>
    <dbReference type="NCBI Taxonomy" id="412755"/>
    <lineage>
        <taxon>unclassified sequences</taxon>
        <taxon>metagenomes</taxon>
        <taxon>ecological metagenomes</taxon>
    </lineage>
</organism>
<evidence type="ECO:0000256" key="1">
    <source>
        <dbReference type="SAM" id="MobiDB-lite"/>
    </source>
</evidence>
<sequence length="129" mass="14789">KLEYIEDNPPAEPTIDGPTSGKPGTSYTYTISNIGIEDVYFFIDWGDDTYTWWFGPYTSGETATASHIWEEQGTYTIRVKARDVYGLESDWAEPLSVSMPRNRAIKTPFLKFIENHPYLFPLLRQILGL</sequence>